<dbReference type="SUPFAM" id="SSF46626">
    <property type="entry name" value="Cytochrome c"/>
    <property type="match status" value="1"/>
</dbReference>
<dbReference type="PANTHER" id="PTHR35889">
    <property type="entry name" value="CYCLOINULO-OLIGOSACCHARIDE FRUCTANOTRANSFERASE-RELATED"/>
    <property type="match status" value="1"/>
</dbReference>
<keyword evidence="2 4" id="KW-0479">Metal-binding</keyword>
<evidence type="ECO:0000256" key="2">
    <source>
        <dbReference type="ARBA" id="ARBA00022723"/>
    </source>
</evidence>
<keyword evidence="1 4" id="KW-0349">Heme</keyword>
<protein>
    <submittedName>
        <fullName evidence="8">Planctomycete cytochrome C</fullName>
    </submittedName>
</protein>
<evidence type="ECO:0000256" key="1">
    <source>
        <dbReference type="ARBA" id="ARBA00022617"/>
    </source>
</evidence>
<dbReference type="InterPro" id="IPR036909">
    <property type="entry name" value="Cyt_c-like_dom_sf"/>
</dbReference>
<dbReference type="GO" id="GO:0020037">
    <property type="term" value="F:heme binding"/>
    <property type="evidence" value="ECO:0007669"/>
    <property type="project" value="InterPro"/>
</dbReference>
<dbReference type="GO" id="GO:0046872">
    <property type="term" value="F:metal ion binding"/>
    <property type="evidence" value="ECO:0007669"/>
    <property type="project" value="UniProtKB-KW"/>
</dbReference>
<name>A0A450STL3_9GAMM</name>
<evidence type="ECO:0000313" key="7">
    <source>
        <dbReference type="EMBL" id="VFJ51527.1"/>
    </source>
</evidence>
<evidence type="ECO:0000256" key="3">
    <source>
        <dbReference type="ARBA" id="ARBA00023004"/>
    </source>
</evidence>
<keyword evidence="5" id="KW-0732">Signal</keyword>
<dbReference type="PANTHER" id="PTHR35889:SF3">
    <property type="entry name" value="F-BOX DOMAIN-CONTAINING PROTEIN"/>
    <property type="match status" value="1"/>
</dbReference>
<feature type="signal peptide" evidence="5">
    <location>
        <begin position="1"/>
        <end position="19"/>
    </location>
</feature>
<dbReference type="PROSITE" id="PS51257">
    <property type="entry name" value="PROKAR_LIPOPROTEIN"/>
    <property type="match status" value="1"/>
</dbReference>
<dbReference type="AlphaFoldDB" id="A0A450STL3"/>
<dbReference type="GO" id="GO:0009055">
    <property type="term" value="F:electron transfer activity"/>
    <property type="evidence" value="ECO:0007669"/>
    <property type="project" value="InterPro"/>
</dbReference>
<evidence type="ECO:0000313" key="8">
    <source>
        <dbReference type="EMBL" id="VFJ57330.1"/>
    </source>
</evidence>
<reference evidence="8" key="1">
    <citation type="submission" date="2019-02" db="EMBL/GenBank/DDBJ databases">
        <authorList>
            <person name="Gruber-Vodicka R. H."/>
            <person name="Seah K. B. B."/>
        </authorList>
    </citation>
    <scope>NUCLEOTIDE SEQUENCE</scope>
    <source>
        <strain evidence="7">BECK_DK161</strain>
        <strain evidence="8">BECK_DK47</strain>
    </source>
</reference>
<evidence type="ECO:0000256" key="5">
    <source>
        <dbReference type="SAM" id="SignalP"/>
    </source>
</evidence>
<evidence type="ECO:0000259" key="6">
    <source>
        <dbReference type="PROSITE" id="PS51007"/>
    </source>
</evidence>
<dbReference type="Pfam" id="PF07635">
    <property type="entry name" value="PSCyt1"/>
    <property type="match status" value="1"/>
</dbReference>
<dbReference type="InterPro" id="IPR009056">
    <property type="entry name" value="Cyt_c-like_dom"/>
</dbReference>
<dbReference type="EMBL" id="CAADEY010000032">
    <property type="protein sequence ID" value="VFJ51527.1"/>
    <property type="molecule type" value="Genomic_DNA"/>
</dbReference>
<dbReference type="PROSITE" id="PS51007">
    <property type="entry name" value="CYTC"/>
    <property type="match status" value="1"/>
</dbReference>
<feature type="domain" description="Cytochrome c" evidence="6">
    <location>
        <begin position="19"/>
        <end position="129"/>
    </location>
</feature>
<dbReference type="InterPro" id="IPR011429">
    <property type="entry name" value="Cyt_c_Planctomycete-type"/>
</dbReference>
<accession>A0A450STL3</accession>
<organism evidence="8">
    <name type="scientific">Candidatus Kentrum sp. DK</name>
    <dbReference type="NCBI Taxonomy" id="2126562"/>
    <lineage>
        <taxon>Bacteria</taxon>
        <taxon>Pseudomonadati</taxon>
        <taxon>Pseudomonadota</taxon>
        <taxon>Gammaproteobacteria</taxon>
        <taxon>Candidatus Kentrum</taxon>
    </lineage>
</organism>
<feature type="chain" id="PRO_5033825924" evidence="5">
    <location>
        <begin position="20"/>
        <end position="132"/>
    </location>
</feature>
<evidence type="ECO:0000256" key="4">
    <source>
        <dbReference type="PROSITE-ProRule" id="PRU00433"/>
    </source>
</evidence>
<gene>
    <name evidence="8" type="ORF">BECKDK2373B_GA0170837_106517</name>
    <name evidence="7" type="ORF">BECKDK2373C_GA0170839_103212</name>
</gene>
<keyword evidence="3 4" id="KW-0408">Iron</keyword>
<sequence length="132" mass="13924">MKKAIKALSLISLVGTVVSVTGCGESTVSFQDDVRPILATNCSECHQEGGSGFEASGLSVVSYEALMAGTKPQDGEQRGQIIIPGDPTSSTLMVLVEGRADPSIRMPHGKEPLKPKDIDVLRTWIAQGAENN</sequence>
<dbReference type="EMBL" id="CAADEX010000065">
    <property type="protein sequence ID" value="VFJ57330.1"/>
    <property type="molecule type" value="Genomic_DNA"/>
</dbReference>
<proteinExistence type="predicted"/>